<dbReference type="AlphaFoldDB" id="A0AA88E9G2"/>
<reference evidence="1" key="1">
    <citation type="submission" date="2023-07" db="EMBL/GenBank/DDBJ databases">
        <title>draft genome sequence of fig (Ficus carica).</title>
        <authorList>
            <person name="Takahashi T."/>
            <person name="Nishimura K."/>
        </authorList>
    </citation>
    <scope>NUCLEOTIDE SEQUENCE</scope>
</reference>
<organism evidence="1 3">
    <name type="scientific">Ficus carica</name>
    <name type="common">Common fig</name>
    <dbReference type="NCBI Taxonomy" id="3494"/>
    <lineage>
        <taxon>Eukaryota</taxon>
        <taxon>Viridiplantae</taxon>
        <taxon>Streptophyta</taxon>
        <taxon>Embryophyta</taxon>
        <taxon>Tracheophyta</taxon>
        <taxon>Spermatophyta</taxon>
        <taxon>Magnoliopsida</taxon>
        <taxon>eudicotyledons</taxon>
        <taxon>Gunneridae</taxon>
        <taxon>Pentapetalae</taxon>
        <taxon>rosids</taxon>
        <taxon>fabids</taxon>
        <taxon>Rosales</taxon>
        <taxon>Moraceae</taxon>
        <taxon>Ficeae</taxon>
        <taxon>Ficus</taxon>
    </lineage>
</organism>
<comment type="caution">
    <text evidence="1">The sequence shown here is derived from an EMBL/GenBank/DDBJ whole genome shotgun (WGS) entry which is preliminary data.</text>
</comment>
<gene>
    <name evidence="1" type="ORF">TIFTF001_037274</name>
    <name evidence="2" type="ORF">TIFTF001_037286</name>
</gene>
<protein>
    <submittedName>
        <fullName evidence="1">Uncharacterized protein</fullName>
    </submittedName>
</protein>
<evidence type="ECO:0000313" key="1">
    <source>
        <dbReference type="EMBL" id="GMN68221.1"/>
    </source>
</evidence>
<dbReference type="EMBL" id="BTGU01000573">
    <property type="protein sequence ID" value="GMN68221.1"/>
    <property type="molecule type" value="Genomic_DNA"/>
</dbReference>
<evidence type="ECO:0000313" key="2">
    <source>
        <dbReference type="EMBL" id="GMN68233.1"/>
    </source>
</evidence>
<sequence length="355" mass="41394">MRLQWPRFLLKPEPDRAQDLCTARIDSTRDLNMLEAELGNKKILYRISGNNTEKENSTQQCPGRIKLDIEHREHKQGKYNSAYSIGFVVYTCLRLNARICYKVCYVMCYNMLGYVVNNLLAIDDARWKGEAWRTKIERDSILTGSRSISDTANKNKVRLDYGLSWKWTGRPNHSIVARPLYLLSESSLSYVYAIGGSLQSWYQSGFLQPNFTVSLPSPPSLYDIMDPRRVEEDRYAAYAFNEMQPLLFDGTRRIVSLSAWLYDMETIFHICHIEAHLQVSLARSCLVADARLWWMTLGERAMPDRTWTHFRALVIARYGPLPEEGADVLYRDPEIYRDMQHTRYQSFVADWHAYP</sequence>
<dbReference type="EMBL" id="BTGU01000575">
    <property type="protein sequence ID" value="GMN68233.1"/>
    <property type="molecule type" value="Genomic_DNA"/>
</dbReference>
<proteinExistence type="predicted"/>
<name>A0AA88E9G2_FICCA</name>
<dbReference type="Proteomes" id="UP001187192">
    <property type="component" value="Unassembled WGS sequence"/>
</dbReference>
<evidence type="ECO:0000313" key="3">
    <source>
        <dbReference type="Proteomes" id="UP001187192"/>
    </source>
</evidence>
<accession>A0AA88E9G2</accession>
<keyword evidence="3" id="KW-1185">Reference proteome</keyword>